<evidence type="ECO:0000313" key="5">
    <source>
        <dbReference type="EMBL" id="CAI8003403.1"/>
    </source>
</evidence>
<evidence type="ECO:0000259" key="4">
    <source>
        <dbReference type="PROSITE" id="PS50206"/>
    </source>
</evidence>
<reference evidence="5" key="1">
    <citation type="submission" date="2023-03" db="EMBL/GenBank/DDBJ databases">
        <authorList>
            <person name="Steffen K."/>
            <person name="Cardenas P."/>
        </authorList>
    </citation>
    <scope>NUCLEOTIDE SEQUENCE</scope>
</reference>
<dbReference type="InterPro" id="IPR001763">
    <property type="entry name" value="Rhodanese-like_dom"/>
</dbReference>
<evidence type="ECO:0000256" key="3">
    <source>
        <dbReference type="ARBA" id="ARBA00046185"/>
    </source>
</evidence>
<gene>
    <name evidence="5" type="ORF">GBAR_LOCUS3640</name>
</gene>
<comment type="function">
    <text evidence="3">Required for the assembly of the mitochondrial membrane respiratory chain NADH dehydrogenase (Complex I). Involved in mid-late stages of complex I assembly.</text>
</comment>
<dbReference type="AlphaFoldDB" id="A0AA35W8Y7"/>
<dbReference type="PROSITE" id="PS50206">
    <property type="entry name" value="RHODANESE_3"/>
    <property type="match status" value="1"/>
</dbReference>
<feature type="domain" description="Rhodanese" evidence="4">
    <location>
        <begin position="13"/>
        <end position="56"/>
    </location>
</feature>
<protein>
    <recommendedName>
        <fullName evidence="2">FAD-dependent oxidoreductase domain-containing protein 1</fullName>
    </recommendedName>
</protein>
<keyword evidence="6" id="KW-1185">Reference proteome</keyword>
<sequence>MWQTRPLKDRYRVVIIGGGVHGLSTAYYLTKLGVTDIAVLDKGYLGGGASARTTAIIRFQLPHARGPREPQQEHAAFSSSATGKLYHDLIKPFALSRFHEGKLVNERAAAPAAAIH</sequence>
<comment type="caution">
    <text evidence="5">The sequence shown here is derived from an EMBL/GenBank/DDBJ whole genome shotgun (WGS) entry which is preliminary data.</text>
</comment>
<organism evidence="5 6">
    <name type="scientific">Geodia barretti</name>
    <name type="common">Barrett's horny sponge</name>
    <dbReference type="NCBI Taxonomy" id="519541"/>
    <lineage>
        <taxon>Eukaryota</taxon>
        <taxon>Metazoa</taxon>
        <taxon>Porifera</taxon>
        <taxon>Demospongiae</taxon>
        <taxon>Heteroscleromorpha</taxon>
        <taxon>Tetractinellida</taxon>
        <taxon>Astrophorina</taxon>
        <taxon>Geodiidae</taxon>
        <taxon>Geodia</taxon>
    </lineage>
</organism>
<dbReference type="SUPFAM" id="SSF51905">
    <property type="entry name" value="FAD/NAD(P)-binding domain"/>
    <property type="match status" value="1"/>
</dbReference>
<dbReference type="Pfam" id="PF01266">
    <property type="entry name" value="DAO"/>
    <property type="match status" value="1"/>
</dbReference>
<dbReference type="InterPro" id="IPR006076">
    <property type="entry name" value="FAD-dep_OxRdtase"/>
</dbReference>
<evidence type="ECO:0000256" key="1">
    <source>
        <dbReference type="ARBA" id="ARBA00023002"/>
    </source>
</evidence>
<keyword evidence="1" id="KW-0560">Oxidoreductase</keyword>
<dbReference type="EMBL" id="CASHTH010000518">
    <property type="protein sequence ID" value="CAI8003403.1"/>
    <property type="molecule type" value="Genomic_DNA"/>
</dbReference>
<dbReference type="InterPro" id="IPR036188">
    <property type="entry name" value="FAD/NAD-bd_sf"/>
</dbReference>
<accession>A0AA35W8Y7</accession>
<name>A0AA35W8Y7_GEOBA</name>
<dbReference type="Proteomes" id="UP001174909">
    <property type="component" value="Unassembled WGS sequence"/>
</dbReference>
<dbReference type="Gene3D" id="3.50.50.60">
    <property type="entry name" value="FAD/NAD(P)-binding domain"/>
    <property type="match status" value="1"/>
</dbReference>
<dbReference type="PANTHER" id="PTHR13847">
    <property type="entry name" value="SARCOSINE DEHYDROGENASE-RELATED"/>
    <property type="match status" value="1"/>
</dbReference>
<dbReference type="GO" id="GO:0005737">
    <property type="term" value="C:cytoplasm"/>
    <property type="evidence" value="ECO:0007669"/>
    <property type="project" value="TreeGrafter"/>
</dbReference>
<dbReference type="GO" id="GO:0016491">
    <property type="term" value="F:oxidoreductase activity"/>
    <property type="evidence" value="ECO:0007669"/>
    <property type="project" value="UniProtKB-KW"/>
</dbReference>
<proteinExistence type="predicted"/>
<dbReference type="PANTHER" id="PTHR13847:SF287">
    <property type="entry name" value="FAD-DEPENDENT OXIDOREDUCTASE DOMAIN-CONTAINING PROTEIN 1"/>
    <property type="match status" value="1"/>
</dbReference>
<evidence type="ECO:0000256" key="2">
    <source>
        <dbReference type="ARBA" id="ARBA00039785"/>
    </source>
</evidence>
<evidence type="ECO:0000313" key="6">
    <source>
        <dbReference type="Proteomes" id="UP001174909"/>
    </source>
</evidence>